<dbReference type="KEGG" id="mbas:ALGA_0082"/>
<evidence type="ECO:0000313" key="3">
    <source>
        <dbReference type="Proteomes" id="UP000218267"/>
    </source>
</evidence>
<keyword evidence="1" id="KW-1133">Transmembrane helix</keyword>
<feature type="transmembrane region" description="Helical" evidence="1">
    <location>
        <begin position="121"/>
        <end position="139"/>
    </location>
</feature>
<name>A0A1Y1CDR2_9BACT</name>
<organism evidence="2 3">
    <name type="scientific">Labilibaculum antarcticum</name>
    <dbReference type="NCBI Taxonomy" id="1717717"/>
    <lineage>
        <taxon>Bacteria</taxon>
        <taxon>Pseudomonadati</taxon>
        <taxon>Bacteroidota</taxon>
        <taxon>Bacteroidia</taxon>
        <taxon>Marinilabiliales</taxon>
        <taxon>Marinifilaceae</taxon>
        <taxon>Labilibaculum</taxon>
    </lineage>
</organism>
<reference evidence="2 3" key="1">
    <citation type="journal article" date="2018" name="Mar. Genomics">
        <title>Complete genome sequence of Marinifilaceae bacterium strain SPP2, isolated from the Antarctic marine sediment.</title>
        <authorList>
            <person name="Watanabe M."/>
            <person name="Kojima H."/>
            <person name="Fukui M."/>
        </authorList>
    </citation>
    <scope>NUCLEOTIDE SEQUENCE [LARGE SCALE GENOMIC DNA]</scope>
    <source>
        <strain evidence="2 3">SPP2</strain>
    </source>
</reference>
<protein>
    <submittedName>
        <fullName evidence="2">Uncharacterized protein</fullName>
    </submittedName>
</protein>
<reference evidence="3" key="2">
    <citation type="journal article" date="2020" name="Antonie Van Leeuwenhoek">
        <title>Labilibaculum antarcticum sp. nov., a novel facultative anaerobic, psychrotorelant bacterium isolated from marine sediment of Antarctica.</title>
        <authorList>
            <person name="Watanabe M."/>
            <person name="Kojima H."/>
            <person name="Fukui M."/>
        </authorList>
    </citation>
    <scope>NUCLEOTIDE SEQUENCE [LARGE SCALE GENOMIC DNA]</scope>
    <source>
        <strain evidence="3">SPP2</strain>
    </source>
</reference>
<keyword evidence="1" id="KW-0812">Transmembrane</keyword>
<evidence type="ECO:0000313" key="2">
    <source>
        <dbReference type="EMBL" id="BAX78477.1"/>
    </source>
</evidence>
<keyword evidence="1" id="KW-0472">Membrane</keyword>
<gene>
    <name evidence="2" type="ORF">ALGA_0082</name>
</gene>
<dbReference type="RefSeq" id="WP_096427415.1">
    <property type="nucleotide sequence ID" value="NZ_AP018042.1"/>
</dbReference>
<dbReference type="Proteomes" id="UP000218267">
    <property type="component" value="Chromosome"/>
</dbReference>
<dbReference type="AlphaFoldDB" id="A0A1Y1CDR2"/>
<dbReference type="OrthoDB" id="1295312at2"/>
<evidence type="ECO:0000256" key="1">
    <source>
        <dbReference type="SAM" id="Phobius"/>
    </source>
</evidence>
<proteinExistence type="predicted"/>
<sequence length="382" mass="43929">MLSKDKKLEITKQIVGSDTFKNAPTSIAILKYLVQSNIEDRFLKESVIDIEFFGSNSDSEKNNPRVRVNIFNLRNKLKNYYEGEGANDLWQIKIDKGQYAVRFEKQNLKRKRISMPRYRRLIPYLLFSIALIALILSRLPASTPLLWQGFFKNEHSTNLFIGDAFGYGGKTASGLAGWTRDFSINSLDEYYAMLDQNPELKASTTPTEFFYSTRMAENATHDLARFFTKWDKDFEIKYATRTSFSDIKKGNTIYVGRFKDQKNFVYLFNEANPFFKINGKKVEFTGHASIADTIISTDSKGIELDYTVVSRMPGPNNTEQFLFFSDHDIGVMATVEYFTNADSITAFANKYLDGKPYFTAIYKTKGKERINLDLETIMVVPF</sequence>
<keyword evidence="3" id="KW-1185">Reference proteome</keyword>
<accession>A0A1Y1CDR2</accession>
<dbReference type="EMBL" id="AP018042">
    <property type="protein sequence ID" value="BAX78477.1"/>
    <property type="molecule type" value="Genomic_DNA"/>
</dbReference>